<protein>
    <submittedName>
        <fullName evidence="1">Uncharacterized protein</fullName>
    </submittedName>
</protein>
<evidence type="ECO:0000313" key="1">
    <source>
        <dbReference type="EMBL" id="UPL00339.1"/>
    </source>
</evidence>
<reference evidence="1" key="1">
    <citation type="submission" date="2021-11" db="EMBL/GenBank/DDBJ databases">
        <title>Fusarium solani-melongenae Genome sequencing and assembly.</title>
        <authorList>
            <person name="Xie S."/>
            <person name="Huang L."/>
            <person name="Zhang X."/>
        </authorList>
    </citation>
    <scope>NUCLEOTIDE SEQUENCE</scope>
    <source>
        <strain evidence="1">CRI 24-3</strain>
    </source>
</reference>
<keyword evidence="2" id="KW-1185">Reference proteome</keyword>
<dbReference type="EMBL" id="CP090037">
    <property type="protein sequence ID" value="UPL00339.1"/>
    <property type="molecule type" value="Genomic_DNA"/>
</dbReference>
<name>A0ACD3ZJR5_FUSSC</name>
<organism evidence="1 2">
    <name type="scientific">Fusarium solani subsp. cucurbitae</name>
    <name type="common">Neocosmosporum cucurbitae</name>
    <dbReference type="NCBI Taxonomy" id="2747967"/>
    <lineage>
        <taxon>Eukaryota</taxon>
        <taxon>Fungi</taxon>
        <taxon>Dikarya</taxon>
        <taxon>Ascomycota</taxon>
        <taxon>Pezizomycotina</taxon>
        <taxon>Sordariomycetes</taxon>
        <taxon>Hypocreomycetidae</taxon>
        <taxon>Hypocreales</taxon>
        <taxon>Nectriaceae</taxon>
        <taxon>Fusarium</taxon>
        <taxon>Fusarium solani species complex</taxon>
    </lineage>
</organism>
<gene>
    <name evidence="1" type="ORF">LCI18_011273</name>
</gene>
<dbReference type="Proteomes" id="UP000830768">
    <property type="component" value="Chromosome 9"/>
</dbReference>
<evidence type="ECO:0000313" key="2">
    <source>
        <dbReference type="Proteomes" id="UP000830768"/>
    </source>
</evidence>
<sequence length="224" mass="24746">MDLALTEGGFCDLTDDFCGAGCTTGPCKEDDWKSLSCDITNDEEKPGADRWREAETGFAFDEAINKWLDATGDGLETLFGEEKDDTRLEFPRFISAALGGPTGMRCRELVDRNGCYNYSDCENECDGPGTNLVLNSFVALNNKDSALRVMHAFNTWWYKNGQTNNPRPDEETDINASDMLSDIINMEIRAPGLVWLPVSGGDEAYSNWENSLNGKGKSAHCPCH</sequence>
<proteinExistence type="predicted"/>
<accession>A0ACD3ZJR5</accession>